<keyword evidence="11" id="KW-0472">Membrane</keyword>
<dbReference type="NCBIfam" id="TIGR01352">
    <property type="entry name" value="tonB_Cterm"/>
    <property type="match status" value="1"/>
</dbReference>
<dbReference type="SUPFAM" id="SSF74653">
    <property type="entry name" value="TolA/TonB C-terminal domain"/>
    <property type="match status" value="1"/>
</dbReference>
<feature type="compositionally biased region" description="Low complexity" evidence="14">
    <location>
        <begin position="229"/>
        <end position="259"/>
    </location>
</feature>
<keyword evidence="5 13" id="KW-1003">Cell membrane</keyword>
<dbReference type="InterPro" id="IPR051045">
    <property type="entry name" value="TonB-dependent_transducer"/>
</dbReference>
<feature type="region of interest" description="Disordered" evidence="14">
    <location>
        <begin position="194"/>
        <end position="272"/>
    </location>
</feature>
<dbReference type="PROSITE" id="PS52015">
    <property type="entry name" value="TONB_CTD"/>
    <property type="match status" value="1"/>
</dbReference>
<evidence type="ECO:0000256" key="9">
    <source>
        <dbReference type="ARBA" id="ARBA00022927"/>
    </source>
</evidence>
<dbReference type="InterPro" id="IPR003538">
    <property type="entry name" value="TonB"/>
</dbReference>
<evidence type="ECO:0000256" key="10">
    <source>
        <dbReference type="ARBA" id="ARBA00022989"/>
    </source>
</evidence>
<evidence type="ECO:0000256" key="13">
    <source>
        <dbReference type="RuleBase" id="RU362123"/>
    </source>
</evidence>
<comment type="function">
    <text evidence="13">Interacts with outer membrane receptor proteins that carry out high-affinity binding and energy dependent uptake into the periplasmic space of specific substrates. It could act to transduce energy from the cytoplasmic membrane to specific energy-requiring processes in the outer membrane, resulting in the release into the periplasm of ligands bound by these outer membrane proteins.</text>
</comment>
<dbReference type="EMBL" id="JACYTR010000013">
    <property type="protein sequence ID" value="MBD8525856.1"/>
    <property type="molecule type" value="Genomic_DNA"/>
</dbReference>
<dbReference type="Proteomes" id="UP000613768">
    <property type="component" value="Unassembled WGS sequence"/>
</dbReference>
<comment type="subunit">
    <text evidence="12">Homodimer. Forms a complex with the accessory proteins ExbB and ExbD.</text>
</comment>
<keyword evidence="9 13" id="KW-0653">Protein transport</keyword>
<keyword evidence="8" id="KW-0677">Repeat</keyword>
<evidence type="ECO:0000256" key="4">
    <source>
        <dbReference type="ARBA" id="ARBA00022448"/>
    </source>
</evidence>
<dbReference type="PANTHER" id="PTHR33446:SF8">
    <property type="entry name" value="PROTEIN TONB"/>
    <property type="match status" value="1"/>
</dbReference>
<dbReference type="PRINTS" id="PR01374">
    <property type="entry name" value="TONBPROTEIN"/>
</dbReference>
<dbReference type="PANTHER" id="PTHR33446">
    <property type="entry name" value="PROTEIN TONB-RELATED"/>
    <property type="match status" value="1"/>
</dbReference>
<sequence>MQSTGQFIKPPVAPIQRRFVSAAVPFGGMLLAALLAACGGESTAPPAQTTATPPSAPEAPAVVAPSVPAEMSVEQLLRQAQQALADGRRFQPPGNNAVEYYLRIIELSEQAPVQSEPESKRRLFDALSDQSPADTARAAIRDLVPLGLMRVEGALSESNWDEAEQVLQALRVTGQAAETVARLQQRLATAREAERQARLAAAQPRPVAAPVQPTITPPPASRAEPAPPATASTAAPSSTVPSGPSAAAVNPPTTTTPPVTSAPPPSVVEAPPQVARVEPRLLSSVAPRYPNQALRKRIEGFVEVRFVVQTDGSVDDVEVVAAEPSGWFEREAIQAARRWRFEPLAEPQPLQRVVTFRLD</sequence>
<feature type="region of interest" description="Disordered" evidence="14">
    <location>
        <begin position="41"/>
        <end position="61"/>
    </location>
</feature>
<evidence type="ECO:0000256" key="2">
    <source>
        <dbReference type="ARBA" id="ARBA00006555"/>
    </source>
</evidence>
<accession>A0AAW3ZIN4</accession>
<proteinExistence type="inferred from homology"/>
<dbReference type="GO" id="GO:0030288">
    <property type="term" value="C:outer membrane-bounded periplasmic space"/>
    <property type="evidence" value="ECO:0007669"/>
    <property type="project" value="InterPro"/>
</dbReference>
<keyword evidence="7" id="KW-0812">Transmembrane</keyword>
<evidence type="ECO:0000256" key="12">
    <source>
        <dbReference type="ARBA" id="ARBA00025849"/>
    </source>
</evidence>
<dbReference type="GO" id="GO:0015031">
    <property type="term" value="P:protein transport"/>
    <property type="evidence" value="ECO:0007669"/>
    <property type="project" value="UniProtKB-UniRule"/>
</dbReference>
<organism evidence="16 17">
    <name type="scientific">Pseudomarimonas arenosa</name>
    <dbReference type="NCBI Taxonomy" id="2774145"/>
    <lineage>
        <taxon>Bacteria</taxon>
        <taxon>Pseudomonadati</taxon>
        <taxon>Pseudomonadota</taxon>
        <taxon>Gammaproteobacteria</taxon>
        <taxon>Lysobacterales</taxon>
        <taxon>Lysobacteraceae</taxon>
        <taxon>Pseudomarimonas</taxon>
    </lineage>
</organism>
<dbReference type="Gene3D" id="3.30.2420.10">
    <property type="entry name" value="TonB"/>
    <property type="match status" value="1"/>
</dbReference>
<keyword evidence="17" id="KW-1185">Reference proteome</keyword>
<keyword evidence="10" id="KW-1133">Transmembrane helix</keyword>
<evidence type="ECO:0000313" key="17">
    <source>
        <dbReference type="Proteomes" id="UP000613768"/>
    </source>
</evidence>
<name>A0AAW3ZIN4_9GAMM</name>
<feature type="compositionally biased region" description="Low complexity" evidence="14">
    <location>
        <begin position="198"/>
        <end position="214"/>
    </location>
</feature>
<gene>
    <name evidence="16" type="ORF">IFO71_08880</name>
</gene>
<reference evidence="16 17" key="1">
    <citation type="submission" date="2020-09" db="EMBL/GenBank/DDBJ databases">
        <title>Pseudoxanthomonas sp. CAU 1598 isolated from sand of Yaerae Beach.</title>
        <authorList>
            <person name="Kim W."/>
        </authorList>
    </citation>
    <scope>NUCLEOTIDE SEQUENCE [LARGE SCALE GENOMIC DNA]</scope>
    <source>
        <strain evidence="16 17">CAU 1598</strain>
    </source>
</reference>
<keyword evidence="13" id="KW-0735">Signal-anchor</keyword>
<evidence type="ECO:0000259" key="15">
    <source>
        <dbReference type="PROSITE" id="PS52015"/>
    </source>
</evidence>
<dbReference type="InterPro" id="IPR037682">
    <property type="entry name" value="TonB_C"/>
</dbReference>
<evidence type="ECO:0000256" key="6">
    <source>
        <dbReference type="ARBA" id="ARBA00022519"/>
    </source>
</evidence>
<feature type="compositionally biased region" description="Pro residues" evidence="14">
    <location>
        <begin position="215"/>
        <end position="228"/>
    </location>
</feature>
<evidence type="ECO:0000313" key="16">
    <source>
        <dbReference type="EMBL" id="MBD8525856.1"/>
    </source>
</evidence>
<dbReference type="RefSeq" id="WP_192029274.1">
    <property type="nucleotide sequence ID" value="NZ_JACYTR010000013.1"/>
</dbReference>
<keyword evidence="4 13" id="KW-0813">Transport</keyword>
<evidence type="ECO:0000256" key="3">
    <source>
        <dbReference type="ARBA" id="ARBA00022362"/>
    </source>
</evidence>
<comment type="caution">
    <text evidence="16">The sequence shown here is derived from an EMBL/GenBank/DDBJ whole genome shotgun (WGS) entry which is preliminary data.</text>
</comment>
<protein>
    <recommendedName>
        <fullName evidence="3 13">Protein TonB</fullName>
    </recommendedName>
</protein>
<evidence type="ECO:0000256" key="1">
    <source>
        <dbReference type="ARBA" id="ARBA00004383"/>
    </source>
</evidence>
<dbReference type="GO" id="GO:0015891">
    <property type="term" value="P:siderophore transport"/>
    <property type="evidence" value="ECO:0007669"/>
    <property type="project" value="InterPro"/>
</dbReference>
<dbReference type="GO" id="GO:0055085">
    <property type="term" value="P:transmembrane transport"/>
    <property type="evidence" value="ECO:0007669"/>
    <property type="project" value="InterPro"/>
</dbReference>
<dbReference type="InterPro" id="IPR006260">
    <property type="entry name" value="TonB/TolA_C"/>
</dbReference>
<dbReference type="GO" id="GO:0031992">
    <property type="term" value="F:energy transducer activity"/>
    <property type="evidence" value="ECO:0007669"/>
    <property type="project" value="InterPro"/>
</dbReference>
<evidence type="ECO:0000256" key="5">
    <source>
        <dbReference type="ARBA" id="ARBA00022475"/>
    </source>
</evidence>
<comment type="similarity">
    <text evidence="2 13">Belongs to the TonB family.</text>
</comment>
<evidence type="ECO:0000256" key="11">
    <source>
        <dbReference type="ARBA" id="ARBA00023136"/>
    </source>
</evidence>
<evidence type="ECO:0000256" key="14">
    <source>
        <dbReference type="SAM" id="MobiDB-lite"/>
    </source>
</evidence>
<dbReference type="Pfam" id="PF03544">
    <property type="entry name" value="TonB_C"/>
    <property type="match status" value="1"/>
</dbReference>
<dbReference type="AlphaFoldDB" id="A0AAW3ZIN4"/>
<dbReference type="GO" id="GO:0098797">
    <property type="term" value="C:plasma membrane protein complex"/>
    <property type="evidence" value="ECO:0007669"/>
    <property type="project" value="TreeGrafter"/>
</dbReference>
<evidence type="ECO:0000256" key="7">
    <source>
        <dbReference type="ARBA" id="ARBA00022692"/>
    </source>
</evidence>
<comment type="subcellular location">
    <subcellularLocation>
        <location evidence="1 13">Cell inner membrane</location>
        <topology evidence="1 13">Single-pass membrane protein</topology>
        <orientation evidence="1 13">Periplasmic side</orientation>
    </subcellularLocation>
</comment>
<evidence type="ECO:0000256" key="8">
    <source>
        <dbReference type="ARBA" id="ARBA00022737"/>
    </source>
</evidence>
<feature type="domain" description="TonB C-terminal" evidence="15">
    <location>
        <begin position="274"/>
        <end position="359"/>
    </location>
</feature>
<keyword evidence="6 13" id="KW-0997">Cell inner membrane</keyword>